<organism evidence="1 2">
    <name type="scientific">Moniliophthora roreri</name>
    <name type="common">Frosty pod rot fungus</name>
    <name type="synonym">Monilia roreri</name>
    <dbReference type="NCBI Taxonomy" id="221103"/>
    <lineage>
        <taxon>Eukaryota</taxon>
        <taxon>Fungi</taxon>
        <taxon>Dikarya</taxon>
        <taxon>Basidiomycota</taxon>
        <taxon>Agaricomycotina</taxon>
        <taxon>Agaricomycetes</taxon>
        <taxon>Agaricomycetidae</taxon>
        <taxon>Agaricales</taxon>
        <taxon>Marasmiineae</taxon>
        <taxon>Marasmiaceae</taxon>
        <taxon>Moniliophthora</taxon>
    </lineage>
</organism>
<protein>
    <submittedName>
        <fullName evidence="1">Uncharacterized protein</fullName>
    </submittedName>
</protein>
<dbReference type="AlphaFoldDB" id="A0A0W0FFW3"/>
<reference evidence="1 2" key="1">
    <citation type="submission" date="2015-12" db="EMBL/GenBank/DDBJ databases">
        <title>Draft genome sequence of Moniliophthora roreri, the causal agent of frosty pod rot of cacao.</title>
        <authorList>
            <person name="Aime M.C."/>
            <person name="Diaz-Valderrama J.R."/>
            <person name="Kijpornyongpan T."/>
            <person name="Phillips-Mora W."/>
        </authorList>
    </citation>
    <scope>NUCLEOTIDE SEQUENCE [LARGE SCALE GENOMIC DNA]</scope>
    <source>
        <strain evidence="1 2">MCA 2952</strain>
    </source>
</reference>
<dbReference type="Proteomes" id="UP000054988">
    <property type="component" value="Unassembled WGS sequence"/>
</dbReference>
<dbReference type="EMBL" id="LATX01002000">
    <property type="protein sequence ID" value="KTB35232.1"/>
    <property type="molecule type" value="Genomic_DNA"/>
</dbReference>
<sequence>MALHGCSEFTISGGQFTNVQGNLVQYMQQAEKELTRWDDYRHIRTGDVYVTSVIGESEVTEYNETRQGKTFKHDFDKFSHIKGPYVAQLFGYNNNQNGLPALIFYNALIPLSHVILKNNRLSPVLNVYFCHQLGLWQPGAKIVICGLTQKWVHYVKDLKFRSQEIGHSTALPQI</sequence>
<proteinExistence type="predicted"/>
<comment type="caution">
    <text evidence="1">The sequence shown here is derived from an EMBL/GenBank/DDBJ whole genome shotgun (WGS) entry which is preliminary data.</text>
</comment>
<evidence type="ECO:0000313" key="1">
    <source>
        <dbReference type="EMBL" id="KTB35232.1"/>
    </source>
</evidence>
<gene>
    <name evidence="1" type="ORF">WG66_12189</name>
</gene>
<evidence type="ECO:0000313" key="2">
    <source>
        <dbReference type="Proteomes" id="UP000054988"/>
    </source>
</evidence>
<accession>A0A0W0FFW3</accession>
<name>A0A0W0FFW3_MONRR</name>